<dbReference type="InterPro" id="IPR002514">
    <property type="entry name" value="Transposase_8"/>
</dbReference>
<sequence length="150" mass="16807">MTTQPPNKPKRRTYSAEFKELLVQEAEGSGRSIASIARDHGINQNLLHNWKRQHHRNKTETGILPAAINSPADPNSCFIPIRLEPQATHLSSPSVIQNIKLQIRAPGPGSISLTIAQIDTQSLIDLEPPRLYRRLIYFSQAAMPDRIKLS</sequence>
<dbReference type="InterPro" id="IPR051839">
    <property type="entry name" value="RD_transcriptional_regulator"/>
</dbReference>
<dbReference type="SUPFAM" id="SSF46689">
    <property type="entry name" value="Homeodomain-like"/>
    <property type="match status" value="1"/>
</dbReference>
<gene>
    <name evidence="2" type="ORF">SAMN05660405_02529</name>
</gene>
<dbReference type="PANTHER" id="PTHR33215">
    <property type="entry name" value="PROTEIN DISTAL ANTENNA"/>
    <property type="match status" value="1"/>
</dbReference>
<dbReference type="Proteomes" id="UP000198501">
    <property type="component" value="Unassembled WGS sequence"/>
</dbReference>
<evidence type="ECO:0000313" key="2">
    <source>
        <dbReference type="EMBL" id="SDE15849.1"/>
    </source>
</evidence>
<dbReference type="Pfam" id="PF01527">
    <property type="entry name" value="HTH_Tnp_1"/>
    <property type="match status" value="1"/>
</dbReference>
<dbReference type="EMBL" id="FNAL01000032">
    <property type="protein sequence ID" value="SDE15849.1"/>
    <property type="molecule type" value="Genomic_DNA"/>
</dbReference>
<protein>
    <submittedName>
        <fullName evidence="2">Transposase</fullName>
    </submittedName>
</protein>
<accession>A0A1G7ALX8</accession>
<dbReference type="InterPro" id="IPR009057">
    <property type="entry name" value="Homeodomain-like_sf"/>
</dbReference>
<name>A0A1G7ALX8_9GAMM</name>
<dbReference type="AlphaFoldDB" id="A0A1G7ALX8"/>
<reference evidence="2 3" key="1">
    <citation type="submission" date="2016-10" db="EMBL/GenBank/DDBJ databases">
        <authorList>
            <person name="de Groot N.N."/>
        </authorList>
    </citation>
    <scope>NUCLEOTIDE SEQUENCE [LARGE SCALE GENOMIC DNA]</scope>
    <source>
        <strain evidence="2 3">DSM 23406</strain>
    </source>
</reference>
<organism evidence="2 3">
    <name type="scientific">Psychrobacter pacificensis</name>
    <dbReference type="NCBI Taxonomy" id="112002"/>
    <lineage>
        <taxon>Bacteria</taxon>
        <taxon>Pseudomonadati</taxon>
        <taxon>Pseudomonadota</taxon>
        <taxon>Gammaproteobacteria</taxon>
        <taxon>Moraxellales</taxon>
        <taxon>Moraxellaceae</taxon>
        <taxon>Psychrobacter</taxon>
    </lineage>
</organism>
<dbReference type="RefSeq" id="WP_093071340.1">
    <property type="nucleotide sequence ID" value="NZ_BSOK01000048.1"/>
</dbReference>
<evidence type="ECO:0000256" key="1">
    <source>
        <dbReference type="ARBA" id="ARBA00009964"/>
    </source>
</evidence>
<dbReference type="GO" id="GO:0003677">
    <property type="term" value="F:DNA binding"/>
    <property type="evidence" value="ECO:0007669"/>
    <property type="project" value="InterPro"/>
</dbReference>
<proteinExistence type="inferred from homology"/>
<dbReference type="GO" id="GO:0004803">
    <property type="term" value="F:transposase activity"/>
    <property type="evidence" value="ECO:0007669"/>
    <property type="project" value="InterPro"/>
</dbReference>
<dbReference type="PANTHER" id="PTHR33215:SF13">
    <property type="entry name" value="PROTEIN DISTAL ANTENNA"/>
    <property type="match status" value="1"/>
</dbReference>
<evidence type="ECO:0000313" key="3">
    <source>
        <dbReference type="Proteomes" id="UP000198501"/>
    </source>
</evidence>
<comment type="similarity">
    <text evidence="1">Belongs to the transposase 8 family.</text>
</comment>
<dbReference type="Gene3D" id="1.10.10.60">
    <property type="entry name" value="Homeodomain-like"/>
    <property type="match status" value="1"/>
</dbReference>
<dbReference type="GO" id="GO:0006313">
    <property type="term" value="P:DNA transposition"/>
    <property type="evidence" value="ECO:0007669"/>
    <property type="project" value="InterPro"/>
</dbReference>